<organism evidence="7 8">
    <name type="scientific">Candidatus Roizmanbacteria bacterium GW2011_GWB1_40_7</name>
    <dbReference type="NCBI Taxonomy" id="1618482"/>
    <lineage>
        <taxon>Bacteria</taxon>
        <taxon>Candidatus Roizmaniibacteriota</taxon>
    </lineage>
</organism>
<dbReference type="NCBIfam" id="TIGR00904">
    <property type="entry name" value="mreB"/>
    <property type="match status" value="1"/>
</dbReference>
<evidence type="ECO:0000256" key="1">
    <source>
        <dbReference type="ARBA" id="ARBA00022490"/>
    </source>
</evidence>
<evidence type="ECO:0000313" key="7">
    <source>
        <dbReference type="EMBL" id="KKR71053.1"/>
    </source>
</evidence>
<dbReference type="SUPFAM" id="SSF53067">
    <property type="entry name" value="Actin-like ATPase domain"/>
    <property type="match status" value="2"/>
</dbReference>
<proteinExistence type="inferred from homology"/>
<dbReference type="EMBL" id="LBZM01000037">
    <property type="protein sequence ID" value="KKR71053.1"/>
    <property type="molecule type" value="Genomic_DNA"/>
</dbReference>
<dbReference type="GO" id="GO:0005524">
    <property type="term" value="F:ATP binding"/>
    <property type="evidence" value="ECO:0007669"/>
    <property type="project" value="UniProtKB-KW"/>
</dbReference>
<feature type="binding site" evidence="6">
    <location>
        <begin position="204"/>
        <end position="207"/>
    </location>
    <ligand>
        <name>ATP</name>
        <dbReference type="ChEBI" id="CHEBI:30616"/>
    </ligand>
</feature>
<dbReference type="GO" id="GO:0008360">
    <property type="term" value="P:regulation of cell shape"/>
    <property type="evidence" value="ECO:0007669"/>
    <property type="project" value="UniProtKB-UniRule"/>
</dbReference>
<comment type="caution">
    <text evidence="7">The sequence shown here is derived from an EMBL/GenBank/DDBJ whole genome shotgun (WGS) entry which is preliminary data.</text>
</comment>
<dbReference type="CDD" id="cd10225">
    <property type="entry name" value="ASKHA_NBD_MreB-like"/>
    <property type="match status" value="1"/>
</dbReference>
<evidence type="ECO:0000256" key="6">
    <source>
        <dbReference type="HAMAP-Rule" id="MF_02207"/>
    </source>
</evidence>
<feature type="binding site" evidence="6">
    <location>
        <begin position="156"/>
        <end position="158"/>
    </location>
    <ligand>
        <name>ATP</name>
        <dbReference type="ChEBI" id="CHEBI:30616"/>
    </ligand>
</feature>
<dbReference type="InterPro" id="IPR056546">
    <property type="entry name" value="MreB_MamK-like"/>
</dbReference>
<dbReference type="GO" id="GO:0000902">
    <property type="term" value="P:cell morphogenesis"/>
    <property type="evidence" value="ECO:0007669"/>
    <property type="project" value="InterPro"/>
</dbReference>
<evidence type="ECO:0000313" key="8">
    <source>
        <dbReference type="Proteomes" id="UP000034664"/>
    </source>
</evidence>
<dbReference type="Gene3D" id="3.30.420.40">
    <property type="match status" value="3"/>
</dbReference>
<comment type="function">
    <text evidence="6">Forms membrane-associated dynamic filaments that are essential for cell shape determination. Acts by regulating cell wall synthesis and cell elongation, and thus cell shape. A feedback loop between cell geometry and MreB localization may maintain elongated cell shape by targeting cell wall growth to regions of negative cell wall curvature.</text>
</comment>
<keyword evidence="2 6" id="KW-0547">Nucleotide-binding</keyword>
<name>A0A0G0T1W9_9BACT</name>
<dbReference type="PATRIC" id="fig|1618482.3.peg.1094"/>
<evidence type="ECO:0000256" key="5">
    <source>
        <dbReference type="ARBA" id="ARBA00023458"/>
    </source>
</evidence>
<reference evidence="7 8" key="1">
    <citation type="journal article" date="2015" name="Nature">
        <title>rRNA introns, odd ribosomes, and small enigmatic genomes across a large radiation of phyla.</title>
        <authorList>
            <person name="Brown C.T."/>
            <person name="Hug L.A."/>
            <person name="Thomas B.C."/>
            <person name="Sharon I."/>
            <person name="Castelle C.J."/>
            <person name="Singh A."/>
            <person name="Wilkins M.J."/>
            <person name="Williams K.H."/>
            <person name="Banfield J.F."/>
        </authorList>
    </citation>
    <scope>NUCLEOTIDE SEQUENCE [LARGE SCALE GENOMIC DNA]</scope>
</reference>
<keyword evidence="3 6" id="KW-0067">ATP-binding</keyword>
<evidence type="ECO:0000256" key="2">
    <source>
        <dbReference type="ARBA" id="ARBA00022741"/>
    </source>
</evidence>
<dbReference type="Pfam" id="PF06723">
    <property type="entry name" value="MreB_Mbl"/>
    <property type="match status" value="1"/>
</dbReference>
<sequence length="341" mass="36442">MKSKKIGIDLGTANSLVYVAGEGVVLNEPTVVAVTIEDNHVVAVGNEAKDMLGRTPGNIVASRPLKDGVIADYQITESLIAYFIRKACGRRFLFKPEVMVCVPSGCTQVERRAVVDATLSAGARSVYLIEEPLAAAIGAQIPIANPSGNLIVDSGGGSTEAAVISMGGVVSHASVRMSGNKLDEIIATYIRKKFNLIIGERTAEEVKVKIGNALLLDPDDKKKEQKTVEVRGRDAFNGLPRMVEISEEEINKAIKPILMQMVGAIKQVLEHTPPELASDIIDKGIVLSGGTALLKNFDKLVTQEIGVAAVVADEPLLCVVRGTGVALENLDFYKKSIRSNR</sequence>
<protein>
    <recommendedName>
        <fullName evidence="6">Cell shape-determining protein MreB</fullName>
    </recommendedName>
</protein>
<dbReference type="InterPro" id="IPR004753">
    <property type="entry name" value="MreB"/>
</dbReference>
<gene>
    <name evidence="6" type="primary">mreB</name>
    <name evidence="7" type="ORF">UU14_C0037G0022</name>
</gene>
<comment type="subunit">
    <text evidence="6">Forms polymers.</text>
</comment>
<dbReference type="NCBIfam" id="NF010539">
    <property type="entry name" value="PRK13927.1"/>
    <property type="match status" value="1"/>
</dbReference>
<evidence type="ECO:0000256" key="4">
    <source>
        <dbReference type="ARBA" id="ARBA00022960"/>
    </source>
</evidence>
<comment type="caution">
    <text evidence="6">Lacks conserved residue(s) required for the propagation of feature annotation.</text>
</comment>
<feature type="binding site" evidence="6">
    <location>
        <begin position="12"/>
        <end position="14"/>
    </location>
    <ligand>
        <name>ATP</name>
        <dbReference type="ChEBI" id="CHEBI:30616"/>
    </ligand>
</feature>
<accession>A0A0G0T1W9</accession>
<dbReference type="HAMAP" id="MF_02207">
    <property type="entry name" value="MreB"/>
    <property type="match status" value="1"/>
</dbReference>
<keyword evidence="1 6" id="KW-0963">Cytoplasm</keyword>
<dbReference type="InterPro" id="IPR043129">
    <property type="entry name" value="ATPase_NBD"/>
</dbReference>
<dbReference type="AlphaFoldDB" id="A0A0G0T1W9"/>
<comment type="similarity">
    <text evidence="5 6">Belongs to the FtsA/MreB family.</text>
</comment>
<dbReference type="GO" id="GO:0005737">
    <property type="term" value="C:cytoplasm"/>
    <property type="evidence" value="ECO:0007669"/>
    <property type="project" value="UniProtKB-SubCell"/>
</dbReference>
<keyword evidence="4 6" id="KW-0133">Cell shape</keyword>
<dbReference type="PRINTS" id="PR01652">
    <property type="entry name" value="SHAPEPROTEIN"/>
</dbReference>
<dbReference type="PANTHER" id="PTHR42749:SF1">
    <property type="entry name" value="CELL SHAPE-DETERMINING PROTEIN MREB"/>
    <property type="match status" value="1"/>
</dbReference>
<dbReference type="PANTHER" id="PTHR42749">
    <property type="entry name" value="CELL SHAPE-DETERMINING PROTEIN MREB"/>
    <property type="match status" value="1"/>
</dbReference>
<comment type="subcellular location">
    <subcellularLocation>
        <location evidence="6">Cytoplasm</location>
    </subcellularLocation>
    <text evidence="6">Membrane-associated.</text>
</comment>
<dbReference type="Proteomes" id="UP000034664">
    <property type="component" value="Unassembled WGS sequence"/>
</dbReference>
<evidence type="ECO:0000256" key="3">
    <source>
        <dbReference type="ARBA" id="ARBA00022840"/>
    </source>
</evidence>